<feature type="domain" description="SGNH hydrolase-type esterase" evidence="1">
    <location>
        <begin position="2"/>
        <end position="171"/>
    </location>
</feature>
<dbReference type="SUPFAM" id="SSF52266">
    <property type="entry name" value="SGNH hydrolase"/>
    <property type="match status" value="1"/>
</dbReference>
<reference evidence="2" key="1">
    <citation type="journal article" date="2020" name="J. Eukaryot. Microbiol.">
        <title>De novo Sequencing, Assembly and Annotation of the Transcriptome for the Free-Living Testate Amoeba Arcella intermedia.</title>
        <authorList>
            <person name="Ribeiro G.M."/>
            <person name="Porfirio-Sousa A.L."/>
            <person name="Maurer-Alcala X.X."/>
            <person name="Katz L.A."/>
            <person name="Lahr D.J.G."/>
        </authorList>
    </citation>
    <scope>NUCLEOTIDE SEQUENCE</scope>
</reference>
<dbReference type="PANTHER" id="PTHR14209">
    <property type="entry name" value="ISOAMYL ACETATE-HYDROLYZING ESTERASE 1"/>
    <property type="match status" value="1"/>
</dbReference>
<dbReference type="Gene3D" id="3.40.50.1110">
    <property type="entry name" value="SGNH hydrolase"/>
    <property type="match status" value="1"/>
</dbReference>
<protein>
    <recommendedName>
        <fullName evidence="1">SGNH hydrolase-type esterase domain-containing protein</fullName>
    </recommendedName>
</protein>
<accession>A0A6B2LJ45</accession>
<dbReference type="InterPro" id="IPR013830">
    <property type="entry name" value="SGNH_hydro"/>
</dbReference>
<proteinExistence type="predicted"/>
<dbReference type="EMBL" id="GIBP01007881">
    <property type="protein sequence ID" value="NDV36850.1"/>
    <property type="molecule type" value="Transcribed_RNA"/>
</dbReference>
<dbReference type="AlphaFoldDB" id="A0A6B2LJ45"/>
<dbReference type="Pfam" id="PF13472">
    <property type="entry name" value="Lipase_GDSL_2"/>
    <property type="match status" value="1"/>
</dbReference>
<dbReference type="InterPro" id="IPR036514">
    <property type="entry name" value="SGNH_hydro_sf"/>
</dbReference>
<evidence type="ECO:0000313" key="2">
    <source>
        <dbReference type="EMBL" id="NDV36850.1"/>
    </source>
</evidence>
<dbReference type="PANTHER" id="PTHR14209:SF19">
    <property type="entry name" value="ISOAMYL ACETATE-HYDROLYZING ESTERASE 1 HOMOLOG"/>
    <property type="match status" value="1"/>
</dbReference>
<evidence type="ECO:0000259" key="1">
    <source>
        <dbReference type="Pfam" id="PF13472"/>
    </source>
</evidence>
<dbReference type="InterPro" id="IPR045136">
    <property type="entry name" value="Iah1-like"/>
</dbReference>
<sequence length="203" mass="23192">MFGDSLTAFGFHEDGWGLLLTTYLTTKFDVLNRGLSGYNSKTALAFVKQVFEGISSPHLITICFGANDCNIGSCQYVSLEEYNLNMQQIVSSLREMYPNTHLVLITPPALDNSKDIDGRTNEIAEKYANVVKTIAQERNLKCIDLWGEMQKEEKWTDFLLDGLHLSREGNKFLFLKFQSPWKELCGDIQEIPRPFPNWRALLK</sequence>
<name>A0A6B2LJ45_9EUKA</name>
<organism evidence="2">
    <name type="scientific">Arcella intermedia</name>
    <dbReference type="NCBI Taxonomy" id="1963864"/>
    <lineage>
        <taxon>Eukaryota</taxon>
        <taxon>Amoebozoa</taxon>
        <taxon>Tubulinea</taxon>
        <taxon>Elardia</taxon>
        <taxon>Arcellinida</taxon>
        <taxon>Sphaerothecina</taxon>
        <taxon>Arcellidae</taxon>
        <taxon>Arcella</taxon>
    </lineage>
</organism>
<dbReference type="CDD" id="cd01838">
    <property type="entry name" value="Isoamyl_acetate_hydrolase_like"/>
    <property type="match status" value="1"/>
</dbReference>